<protein>
    <recommendedName>
        <fullName evidence="3">Internalin-I</fullName>
    </recommendedName>
</protein>
<dbReference type="InterPro" id="IPR032675">
    <property type="entry name" value="LRR_dom_sf"/>
</dbReference>
<dbReference type="EMBL" id="CAIF01000006">
    <property type="protein sequence ID" value="CCH40790.1"/>
    <property type="molecule type" value="Genomic_DNA"/>
</dbReference>
<organism evidence="1 2">
    <name type="scientific">Wickerhamomyces ciferrii (strain ATCC 14091 / BCRC 22168 / CBS 111 / JCM 3599 / NBRC 0793 / NRRL Y-1031 F-60-10)</name>
    <name type="common">Yeast</name>
    <name type="synonym">Pichia ciferrii</name>
    <dbReference type="NCBI Taxonomy" id="1206466"/>
    <lineage>
        <taxon>Eukaryota</taxon>
        <taxon>Fungi</taxon>
        <taxon>Dikarya</taxon>
        <taxon>Ascomycota</taxon>
        <taxon>Saccharomycotina</taxon>
        <taxon>Saccharomycetes</taxon>
        <taxon>Phaffomycetales</taxon>
        <taxon>Wickerhamomycetaceae</taxon>
        <taxon>Wickerhamomyces</taxon>
    </lineage>
</organism>
<dbReference type="AlphaFoldDB" id="K0K7L0"/>
<keyword evidence="2" id="KW-1185">Reference proteome</keyword>
<reference evidence="1 2" key="1">
    <citation type="journal article" date="2012" name="Eukaryot. Cell">
        <title>Draft genome sequence of Wickerhamomyces ciferrii NRRL Y-1031 F-60-10.</title>
        <authorList>
            <person name="Schneider J."/>
            <person name="Andrea H."/>
            <person name="Blom J."/>
            <person name="Jaenicke S."/>
            <person name="Ruckert C."/>
            <person name="Schorsch C."/>
            <person name="Szczepanowski R."/>
            <person name="Farwick M."/>
            <person name="Goesmann A."/>
            <person name="Puhler A."/>
            <person name="Schaffer S."/>
            <person name="Tauch A."/>
            <person name="Kohler T."/>
            <person name="Brinkrolf K."/>
        </authorList>
    </citation>
    <scope>NUCLEOTIDE SEQUENCE [LARGE SCALE GENOMIC DNA]</scope>
    <source>
        <strain evidence="2">ATCC 14091 / BCRC 22168 / CBS 111 / JCM 3599 / NBRC 0793 / NRRL Y-1031 F-60-10</strain>
    </source>
</reference>
<evidence type="ECO:0000313" key="2">
    <source>
        <dbReference type="Proteomes" id="UP000009328"/>
    </source>
</evidence>
<name>K0K7L0_WICCF</name>
<dbReference type="InParanoid" id="K0K7L0"/>
<comment type="caution">
    <text evidence="1">The sequence shown here is derived from an EMBL/GenBank/DDBJ whole genome shotgun (WGS) entry which is preliminary data.</text>
</comment>
<dbReference type="SUPFAM" id="SSF52047">
    <property type="entry name" value="RNI-like"/>
    <property type="match status" value="2"/>
</dbReference>
<evidence type="ECO:0000313" key="1">
    <source>
        <dbReference type="EMBL" id="CCH40790.1"/>
    </source>
</evidence>
<sequence>MTNILESFPFEINVLFLEHYLVETDDILNYLQVVPSMNSHFKANFKVVSDQINHSKYNKLSEGCLISYDSMQELLKDLREPQRFKGIVLMEYLKSEHFQQFDPDSYSYDIFETVHEQTKFRYTFYGSFEDTQPEIPNIIMIRFFHFELKHKISHISFPDVEFLPSFGHFPNTKIELNFLKLKKIEYHAYKKHIKTFSLNIEYCTSLENLILMGIHDKFTFPESFVFPKSLRLILYGSTALDLESPWFFKSQWVQNLEYLSLEDSRYEHPRPILMVDLNFPKLKTLQLSCKPTDVIIFQNFTADSLEIFSIYSPSTNVIINGFKAQNIKNFTISARSCIIDNFEEITNLELDFEIDVKNLPEFNTNEEKVNFQNKSWSFLRRAKSGTITRYQHVLRGLEMVNLEKLELLKIKYLSKDHLDLNKIAQFPSLTRLYIDADYAEYEIDGIIAPIRFNAPHLKFLYLGCQLYFNNFYQYIDGNFPELVELIVCYKSGGLSYFGSDPLTIDTGIFKNLETLKFSMYARSIKLSNCGFPKLKTLDLVNNSESIKKLKFKKVNAPKLKELSIENYNISTIGPFTNRIYSKLKSIKIKNCQISAGLEIIPFRILKNVDVKLLYKNNS</sequence>
<dbReference type="Gene3D" id="3.80.10.10">
    <property type="entry name" value="Ribonuclease Inhibitor"/>
    <property type="match status" value="2"/>
</dbReference>
<dbReference type="HOGENOM" id="CLU_029963_0_0_1"/>
<evidence type="ECO:0008006" key="3">
    <source>
        <dbReference type="Google" id="ProtNLM"/>
    </source>
</evidence>
<dbReference type="PANTHER" id="PTHR15140:SF6">
    <property type="entry name" value="TUBULIN-SPECIFIC CHAPERONE COFACTOR E-LIKE PROTEIN"/>
    <property type="match status" value="1"/>
</dbReference>
<accession>K0K7L0</accession>
<dbReference type="PANTHER" id="PTHR15140">
    <property type="entry name" value="TUBULIN-SPECIFIC CHAPERONE E"/>
    <property type="match status" value="1"/>
</dbReference>
<gene>
    <name evidence="1" type="ORF">BN7_324</name>
</gene>
<proteinExistence type="predicted"/>
<dbReference type="Proteomes" id="UP000009328">
    <property type="component" value="Unassembled WGS sequence"/>
</dbReference>